<comment type="caution">
    <text evidence="2">The sequence shown here is derived from an EMBL/GenBank/DDBJ whole genome shotgun (WGS) entry which is preliminary data.</text>
</comment>
<protein>
    <submittedName>
        <fullName evidence="2">Glycerophosphodiester phosphodiesterase</fullName>
    </submittedName>
</protein>
<dbReference type="Gene3D" id="3.20.20.190">
    <property type="entry name" value="Phosphatidylinositol (PI) phosphodiesterase"/>
    <property type="match status" value="1"/>
</dbReference>
<name>A0ABW4JMG8_9BACL</name>
<evidence type="ECO:0000313" key="3">
    <source>
        <dbReference type="Proteomes" id="UP001597079"/>
    </source>
</evidence>
<reference evidence="3" key="1">
    <citation type="journal article" date="2019" name="Int. J. Syst. Evol. Microbiol.">
        <title>The Global Catalogue of Microorganisms (GCM) 10K type strain sequencing project: providing services to taxonomists for standard genome sequencing and annotation.</title>
        <authorList>
            <consortium name="The Broad Institute Genomics Platform"/>
            <consortium name="The Broad Institute Genome Sequencing Center for Infectious Disease"/>
            <person name="Wu L."/>
            <person name="Ma J."/>
        </authorList>
    </citation>
    <scope>NUCLEOTIDE SEQUENCE [LARGE SCALE GENOMIC DNA]</scope>
    <source>
        <strain evidence="3">CGMCC 1.12286</strain>
    </source>
</reference>
<dbReference type="InterPro" id="IPR030395">
    <property type="entry name" value="GP_PDE_dom"/>
</dbReference>
<dbReference type="RefSeq" id="WP_377945411.1">
    <property type="nucleotide sequence ID" value="NZ_JBHUCX010000092.1"/>
</dbReference>
<keyword evidence="3" id="KW-1185">Reference proteome</keyword>
<organism evidence="2 3">
    <name type="scientific">Alicyclobacillus fodiniaquatilis</name>
    <dbReference type="NCBI Taxonomy" id="1661150"/>
    <lineage>
        <taxon>Bacteria</taxon>
        <taxon>Bacillati</taxon>
        <taxon>Bacillota</taxon>
        <taxon>Bacilli</taxon>
        <taxon>Bacillales</taxon>
        <taxon>Alicyclobacillaceae</taxon>
        <taxon>Alicyclobacillus</taxon>
    </lineage>
</organism>
<gene>
    <name evidence="2" type="ORF">ACFSB2_22940</name>
</gene>
<sequence length="265" mass="29549">MRPNLKTEGFWNMAHRGASAVAPANTFAAFEAAVQMGANVIETDVHWTRDNVLVVAHDDTVDAVSNGSGRIAEMNYKDLLALDFGYRFTLDEGKTFPFRGQGVRIPTFYELLSKMPGIRINVDLKPEIAHASSFLRVVARANAMHRVVLASFHHRTLVEARQRCPELATSASTREVVQFLLGLQECSILGQRKPVSYVALQVPHRFWGHQLVNARFVRRAKRQGVAVHVWTVDHPADMERLIALGVNGIVTNEPNVLKAVLAKQH</sequence>
<dbReference type="InterPro" id="IPR017946">
    <property type="entry name" value="PLC-like_Pdiesterase_TIM-brl"/>
</dbReference>
<dbReference type="EMBL" id="JBHUCX010000092">
    <property type="protein sequence ID" value="MFD1677521.1"/>
    <property type="molecule type" value="Genomic_DNA"/>
</dbReference>
<dbReference type="CDD" id="cd08561">
    <property type="entry name" value="GDPD_cytoplasmic_ScUgpQ2_like"/>
    <property type="match status" value="1"/>
</dbReference>
<dbReference type="Proteomes" id="UP001597079">
    <property type="component" value="Unassembled WGS sequence"/>
</dbReference>
<dbReference type="PANTHER" id="PTHR46211:SF14">
    <property type="entry name" value="GLYCEROPHOSPHODIESTER PHOSPHODIESTERASE"/>
    <property type="match status" value="1"/>
</dbReference>
<accession>A0ABW4JMG8</accession>
<proteinExistence type="predicted"/>
<evidence type="ECO:0000313" key="2">
    <source>
        <dbReference type="EMBL" id="MFD1677521.1"/>
    </source>
</evidence>
<dbReference type="SUPFAM" id="SSF51695">
    <property type="entry name" value="PLC-like phosphodiesterases"/>
    <property type="match status" value="1"/>
</dbReference>
<dbReference type="Pfam" id="PF03009">
    <property type="entry name" value="GDPD"/>
    <property type="match status" value="1"/>
</dbReference>
<dbReference type="PROSITE" id="PS51704">
    <property type="entry name" value="GP_PDE"/>
    <property type="match status" value="1"/>
</dbReference>
<dbReference type="PANTHER" id="PTHR46211">
    <property type="entry name" value="GLYCEROPHOSPHORYL DIESTER PHOSPHODIESTERASE"/>
    <property type="match status" value="1"/>
</dbReference>
<feature type="domain" description="GP-PDE" evidence="1">
    <location>
        <begin position="10"/>
        <end position="261"/>
    </location>
</feature>
<evidence type="ECO:0000259" key="1">
    <source>
        <dbReference type="PROSITE" id="PS51704"/>
    </source>
</evidence>